<reference evidence="3 4" key="1">
    <citation type="submission" date="2018-08" db="EMBL/GenBank/DDBJ databases">
        <title>A genome reference for cultivated species of the human gut microbiota.</title>
        <authorList>
            <person name="Zou Y."/>
            <person name="Xue W."/>
            <person name="Luo G."/>
        </authorList>
    </citation>
    <scope>NUCLEOTIDE SEQUENCE [LARGE SCALE GENOMIC DNA]</scope>
    <source>
        <strain evidence="2 3">AF14-6AC</strain>
        <strain evidence="1 4">AF16-14</strain>
    </source>
</reference>
<dbReference type="EMBL" id="QRYW01000003">
    <property type="protein sequence ID" value="RGV30201.1"/>
    <property type="molecule type" value="Genomic_DNA"/>
</dbReference>
<evidence type="ECO:0000313" key="3">
    <source>
        <dbReference type="Proteomes" id="UP000283426"/>
    </source>
</evidence>
<dbReference type="AlphaFoldDB" id="A0A1Y3ZRS8"/>
<organism evidence="1 4">
    <name type="scientific">Odoribacter splanchnicus</name>
    <dbReference type="NCBI Taxonomy" id="28118"/>
    <lineage>
        <taxon>Bacteria</taxon>
        <taxon>Pseudomonadati</taxon>
        <taxon>Bacteroidota</taxon>
        <taxon>Bacteroidia</taxon>
        <taxon>Bacteroidales</taxon>
        <taxon>Odoribacteraceae</taxon>
        <taxon>Odoribacter</taxon>
    </lineage>
</organism>
<evidence type="ECO:0000313" key="2">
    <source>
        <dbReference type="EMBL" id="RGV30201.1"/>
    </source>
</evidence>
<evidence type="ECO:0000313" key="1">
    <source>
        <dbReference type="EMBL" id="RGU56586.1"/>
    </source>
</evidence>
<proteinExistence type="predicted"/>
<gene>
    <name evidence="2" type="ORF">DWW24_02020</name>
    <name evidence="1" type="ORF">DWW57_08530</name>
</gene>
<evidence type="ECO:0000313" key="4">
    <source>
        <dbReference type="Proteomes" id="UP000284243"/>
    </source>
</evidence>
<protein>
    <submittedName>
        <fullName evidence="1">Glycine cleavage system H protein</fullName>
    </submittedName>
</protein>
<dbReference type="EMBL" id="QRYC01000009">
    <property type="protein sequence ID" value="RGU56586.1"/>
    <property type="molecule type" value="Genomic_DNA"/>
</dbReference>
<dbReference type="Proteomes" id="UP000284243">
    <property type="component" value="Unassembled WGS sequence"/>
</dbReference>
<name>A0A1Y3ZRS8_9BACT</name>
<accession>A0A1Y3ZRS8</accession>
<dbReference type="Proteomes" id="UP000283426">
    <property type="component" value="Unassembled WGS sequence"/>
</dbReference>
<comment type="caution">
    <text evidence="1">The sequence shown here is derived from an EMBL/GenBank/DDBJ whole genome shotgun (WGS) entry which is preliminary data.</text>
</comment>
<sequence length="40" mass="4188">MFVVSGKGSSGLPRTKKVGAASRLDDNLHTSISLQVVFSP</sequence>